<feature type="compositionally biased region" description="Low complexity" evidence="2">
    <location>
        <begin position="578"/>
        <end position="589"/>
    </location>
</feature>
<evidence type="ECO:0000313" key="5">
    <source>
        <dbReference type="Proteomes" id="UP000799429"/>
    </source>
</evidence>
<feature type="region of interest" description="Disordered" evidence="2">
    <location>
        <begin position="238"/>
        <end position="455"/>
    </location>
</feature>
<dbReference type="InterPro" id="IPR027267">
    <property type="entry name" value="AH/BAR_dom_sf"/>
</dbReference>
<evidence type="ECO:0000256" key="2">
    <source>
        <dbReference type="SAM" id="MobiDB-lite"/>
    </source>
</evidence>
<dbReference type="GO" id="GO:0032153">
    <property type="term" value="C:cell division site"/>
    <property type="evidence" value="ECO:0007669"/>
    <property type="project" value="TreeGrafter"/>
</dbReference>
<feature type="compositionally biased region" description="Basic and acidic residues" evidence="2">
    <location>
        <begin position="834"/>
        <end position="843"/>
    </location>
</feature>
<dbReference type="InterPro" id="IPR028565">
    <property type="entry name" value="MHD"/>
</dbReference>
<dbReference type="PROSITE" id="PS51072">
    <property type="entry name" value="MHD"/>
    <property type="match status" value="1"/>
</dbReference>
<dbReference type="GO" id="GO:0032185">
    <property type="term" value="P:septin cytoskeleton organization"/>
    <property type="evidence" value="ECO:0007669"/>
    <property type="project" value="TreeGrafter"/>
</dbReference>
<feature type="compositionally biased region" description="Low complexity" evidence="2">
    <location>
        <begin position="356"/>
        <end position="368"/>
    </location>
</feature>
<dbReference type="EMBL" id="MU006107">
    <property type="protein sequence ID" value="KAF2835716.1"/>
    <property type="molecule type" value="Genomic_DNA"/>
</dbReference>
<gene>
    <name evidence="4" type="ORF">M501DRAFT_941406</name>
</gene>
<dbReference type="GO" id="GO:0030139">
    <property type="term" value="C:endocytic vesicle"/>
    <property type="evidence" value="ECO:0007669"/>
    <property type="project" value="TreeGrafter"/>
</dbReference>
<comment type="caution">
    <text evidence="4">The sequence shown here is derived from an EMBL/GenBank/DDBJ whole genome shotgun (WGS) entry which is preliminary data.</text>
</comment>
<dbReference type="CDD" id="cd07650">
    <property type="entry name" value="F-BAR_Syp1p_like"/>
    <property type="match status" value="1"/>
</dbReference>
<dbReference type="FunFam" id="1.20.1270.60:FF:000102">
    <property type="entry name" value="WGS project CABT00000000 data, contig 2.23"/>
    <property type="match status" value="1"/>
</dbReference>
<evidence type="ECO:0000256" key="1">
    <source>
        <dbReference type="ARBA" id="ARBA00022583"/>
    </source>
</evidence>
<feature type="region of interest" description="Disordered" evidence="2">
    <location>
        <begin position="568"/>
        <end position="589"/>
    </location>
</feature>
<evidence type="ECO:0000259" key="3">
    <source>
        <dbReference type="PROSITE" id="PS51072"/>
    </source>
</evidence>
<dbReference type="Proteomes" id="UP000799429">
    <property type="component" value="Unassembled WGS sequence"/>
</dbReference>
<dbReference type="InterPro" id="IPR049609">
    <property type="entry name" value="Syp1-like_MHD"/>
</dbReference>
<dbReference type="InterPro" id="IPR018808">
    <property type="entry name" value="Muniscin_C"/>
</dbReference>
<dbReference type="GO" id="GO:0006897">
    <property type="term" value="P:endocytosis"/>
    <property type="evidence" value="ECO:0007669"/>
    <property type="project" value="UniProtKB-KW"/>
</dbReference>
<dbReference type="OrthoDB" id="331602at2759"/>
<proteinExistence type="predicted"/>
<keyword evidence="1" id="KW-0254">Endocytosis</keyword>
<dbReference type="PANTHER" id="PTHR23065:SF54">
    <property type="entry name" value="SUPPRESSOR OF YEAST PROFILIN DELETION"/>
    <property type="match status" value="1"/>
</dbReference>
<protein>
    <recommendedName>
        <fullName evidence="3">MHD domain-containing protein</fullName>
    </recommendedName>
</protein>
<dbReference type="SUPFAM" id="SSF103657">
    <property type="entry name" value="BAR/IMD domain-like"/>
    <property type="match status" value="1"/>
</dbReference>
<keyword evidence="5" id="KW-1185">Reference proteome</keyword>
<dbReference type="Pfam" id="PF10291">
    <property type="entry name" value="muHD"/>
    <property type="match status" value="1"/>
</dbReference>
<dbReference type="CDD" id="cd09264">
    <property type="entry name" value="AP_Syp1_MHD"/>
    <property type="match status" value="1"/>
</dbReference>
<feature type="compositionally biased region" description="Polar residues" evidence="2">
    <location>
        <begin position="381"/>
        <end position="394"/>
    </location>
</feature>
<dbReference type="Pfam" id="PF00611">
    <property type="entry name" value="FCH"/>
    <property type="match status" value="1"/>
</dbReference>
<reference evidence="4" key="1">
    <citation type="journal article" date="2020" name="Stud. Mycol.">
        <title>101 Dothideomycetes genomes: a test case for predicting lifestyles and emergence of pathogens.</title>
        <authorList>
            <person name="Haridas S."/>
            <person name="Albert R."/>
            <person name="Binder M."/>
            <person name="Bloem J."/>
            <person name="Labutti K."/>
            <person name="Salamov A."/>
            <person name="Andreopoulos B."/>
            <person name="Baker S."/>
            <person name="Barry K."/>
            <person name="Bills G."/>
            <person name="Bluhm B."/>
            <person name="Cannon C."/>
            <person name="Castanera R."/>
            <person name="Culley D."/>
            <person name="Daum C."/>
            <person name="Ezra D."/>
            <person name="Gonzalez J."/>
            <person name="Henrissat B."/>
            <person name="Kuo A."/>
            <person name="Liang C."/>
            <person name="Lipzen A."/>
            <person name="Lutzoni F."/>
            <person name="Magnuson J."/>
            <person name="Mondo S."/>
            <person name="Nolan M."/>
            <person name="Ohm R."/>
            <person name="Pangilinan J."/>
            <person name="Park H.-J."/>
            <person name="Ramirez L."/>
            <person name="Alfaro M."/>
            <person name="Sun H."/>
            <person name="Tritt A."/>
            <person name="Yoshinaga Y."/>
            <person name="Zwiers L.-H."/>
            <person name="Turgeon B."/>
            <person name="Goodwin S."/>
            <person name="Spatafora J."/>
            <person name="Crous P."/>
            <person name="Grigoriev I."/>
        </authorList>
    </citation>
    <scope>NUCLEOTIDE SEQUENCE</scope>
    <source>
        <strain evidence="4">CBS 101060</strain>
    </source>
</reference>
<sequence>MDLQRQEYPAMLATLQPSQAVTILLDRVKHVGKINSEIADWLQERRRIEEAYAQGLRKLARRPSPDESSDLGIFSQPWHRIISSTEAIADSHHTLATRIETDVERPLRDYERTNREMQAMSTISGNLAAMAKDIDSANKKADKLKEKGPKAAAGKVANATSDLDNATSQWESQAPYVFEQLQAVDESRCNFLRDVLTQFETHEVDQVERSRITAEQCLNSLLNIETADEIKTFALKTTEGRIPVQRPKGTPTPSRSLPPSTPTINTDDGSSQRSGSEQRHGGLHGLKRLGTVLGRRRQSVHPYGRGSSPERKSSSNLASSFGAFGRSAGKSKDLPPPQESPQASPSRQLSETRATPSSPRQSDSTSSPKQKRRSIDHINGTLANSAEPGSSSGVINGEKAPELPVPSLLEPLQPTKPSSANNDLPKDAEGFSIPPSGSDAISQAEQEAVASESNAPQFKLDIRNAPIAEEDADAETALANVAYTLRAQAAQAPARKGGTVRGRRDVRNTIFVPSPQPSDIQLANDAVLPPVIQSTTQIATNVPLPTSPPTVVPPGSPFKVIHRSSLLGDEPTASDTQSVRSGRSLSSSTSITIKHPELHSPGLNSSVVETVSTTFTKGKITKAIAIGELALAYNPQDLLTPFGTESIRLENFPVLEKVAPNPVFVEQVADKSGVYSVNLSSIAAKTVVAFKYQLHLDESNLANYSPLLLTPVYKIEPAQTSAILSYALNPAFNLGNRTSVTLSNVILILHLDAASTKPISCQSKPVGSFSKEKMLIYWRVGDVTLTPDGTTQQLRARFFTEGEAKPANVEARWEIMGENASELGSGLSVSIMVPREEEGRKVEEEVDPFADEGERDKEPTPAPNNTWKEIAGVRKIRSGAYTAI</sequence>
<name>A0A9P4S500_9PEZI</name>
<evidence type="ECO:0000313" key="4">
    <source>
        <dbReference type="EMBL" id="KAF2835716.1"/>
    </source>
</evidence>
<feature type="compositionally biased region" description="Polar residues" evidence="2">
    <location>
        <begin position="439"/>
        <end position="455"/>
    </location>
</feature>
<dbReference type="GO" id="GO:0005886">
    <property type="term" value="C:plasma membrane"/>
    <property type="evidence" value="ECO:0007669"/>
    <property type="project" value="TreeGrafter"/>
</dbReference>
<dbReference type="AlphaFoldDB" id="A0A9P4S500"/>
<organism evidence="4 5">
    <name type="scientific">Patellaria atrata CBS 101060</name>
    <dbReference type="NCBI Taxonomy" id="1346257"/>
    <lineage>
        <taxon>Eukaryota</taxon>
        <taxon>Fungi</taxon>
        <taxon>Dikarya</taxon>
        <taxon>Ascomycota</taxon>
        <taxon>Pezizomycotina</taxon>
        <taxon>Dothideomycetes</taxon>
        <taxon>Dothideomycetes incertae sedis</taxon>
        <taxon>Patellariales</taxon>
        <taxon>Patellariaceae</taxon>
        <taxon>Patellaria</taxon>
    </lineage>
</organism>
<dbReference type="Gene3D" id="1.20.1270.60">
    <property type="entry name" value="Arfaptin homology (AH) domain/BAR domain"/>
    <property type="match status" value="1"/>
</dbReference>
<feature type="domain" description="MHD" evidence="3">
    <location>
        <begin position="600"/>
        <end position="877"/>
    </location>
</feature>
<dbReference type="InterPro" id="IPR001060">
    <property type="entry name" value="FCH_dom"/>
</dbReference>
<accession>A0A9P4S500</accession>
<dbReference type="SMART" id="SM00055">
    <property type="entry name" value="FCH"/>
    <property type="match status" value="1"/>
</dbReference>
<feature type="region of interest" description="Disordered" evidence="2">
    <location>
        <begin position="834"/>
        <end position="866"/>
    </location>
</feature>
<dbReference type="PANTHER" id="PTHR23065">
    <property type="entry name" value="PROLINE-SERINE-THREONINE PHOSPHATASE INTERACTING PROTEIN 1"/>
    <property type="match status" value="1"/>
</dbReference>
<feature type="compositionally biased region" description="Polar residues" evidence="2">
    <location>
        <begin position="264"/>
        <end position="275"/>
    </location>
</feature>